<dbReference type="Gene3D" id="1.10.260.40">
    <property type="entry name" value="lambda repressor-like DNA-binding domains"/>
    <property type="match status" value="1"/>
</dbReference>
<dbReference type="RefSeq" id="WP_141886045.1">
    <property type="nucleotide sequence ID" value="NZ_BAAAUY010000022.1"/>
</dbReference>
<sequence length="1345" mass="149031">MRYPALAALLRTAREAKGLDQATVAQHAGLRQQAVSTWERGGSRPRLKQLPQLCSLLELDIVAVRAAGEYEDTKVTPSQSLLRLLPFAQLTDEAFEAFVRDLYRGLHPDWEVTRNGSTGYKQYGIDVFATGKGQRVGIQCKHEKVFGPSDVQAAIDAVMPEARINAGLIALSRPTATPKARLRVADYPGWALWDGEDIAARVRDLPTDKQLVLIDAYFPRLREDFLGVSAPSPWLKVDEYEPALAGRLGYDRRFDLVGRGGEIDRLARLIADHQPTVFVVGRGGIGKTRLLVELARTESDREIRFASRGPITPEMFELLPSGAPVIVLDDALSLDTNVVSLVSGIRNARPDATIVLSVRPKVEPELLSVLSMTSVTATEIRVSVMELSIPDAEQLARVALGEAGSDQIVELLGRAGYDCPLIIVVGAHLIREGHLASDALAGNPQLRREVLVHFADVVTRGTDDEARRAIFDSIATVQPARLDQSEFLDALTALSGQSERVVLQSVDDLEDIGVVMRRGQSVRIVPDLLGEAMLERALVSRSGLDTKWSMQVAQFVRGDALTHAIRNISLIDWYRRGASESQLADSLWERLTQSVLELGNSDRKSLVHGIEAVAAVYPDRAMRLAQLIVDNPAPDEEDSLSRLWGGEGYVTATSTNRGLTELIRNASYHPDYLEHAMELLLAISQGDARPENQNPGHAFRVLRELGEFQQHRGLHLNEHYVTVVGKWLENGRLTTGPPQLLSLLKPALADEVTFTRSKGPSIELSRRSINMDVVGTLRVRVIELASGQLRADSATALAAISLLEEVIRSAGRDEEMTSELETVFGLLGDVISDPSIPPSVRLSGYRALNWQAKYGHGARRGAAREARRRLAIDTDYQVTRLLRAGWAVDEDDDEDSEQPTNRYEKSLETSRRMIDSVVAEWSGSFDDHQILDRLHSLIRNEQAASGGFLAPDHLLVRLFEARPGVAHAALSDVTVGDDAVMATQRIALMTLFAKEDPIAGRAARALADMDERGAHLVEAAVTSVRGDTIGGQREQIIRDLAARDDLVLYRRLLSAARWWEPRDRNLVLDLLRMAPVDLDSGLAESAAELLVDGRIVGWSDLPDEDRSLLLGRFVKTPSLDGYDFAKLLNTQIQMDASSSLRFLLERLEFEEHTNSDYRALPHSWGEQLAFRDSASFSRTLAELVEWILEVDGWKRASLGSQLFEQITGRIDAETLTVLLELIRSEDSAEIRLAVDLLQHAHRHFVLEHPGFVETALSVAGHADEATARVLIRGLHAPAIYGTWSRTIGVDDPEEIALRDGAYALAQRHPMNSRVRSFYEDVSRLADNRIEEERVDDKSLWEPRRW</sequence>
<dbReference type="SMART" id="SM00530">
    <property type="entry name" value="HTH_XRE"/>
    <property type="match status" value="1"/>
</dbReference>
<dbReference type="Pfam" id="PF04471">
    <property type="entry name" value="Mrr_cat"/>
    <property type="match status" value="1"/>
</dbReference>
<evidence type="ECO:0000313" key="3">
    <source>
        <dbReference type="Proteomes" id="UP000319094"/>
    </source>
</evidence>
<evidence type="ECO:0000313" key="2">
    <source>
        <dbReference type="EMBL" id="TQL42615.1"/>
    </source>
</evidence>
<dbReference type="SUPFAM" id="SSF47413">
    <property type="entry name" value="lambda repressor-like DNA-binding domains"/>
    <property type="match status" value="1"/>
</dbReference>
<dbReference type="InterPro" id="IPR001387">
    <property type="entry name" value="Cro/C1-type_HTH"/>
</dbReference>
<keyword evidence="3" id="KW-1185">Reference proteome</keyword>
<dbReference type="Proteomes" id="UP000319094">
    <property type="component" value="Unassembled WGS sequence"/>
</dbReference>
<organism evidence="2 3">
    <name type="scientific">Leucobacter komagatae</name>
    <dbReference type="NCBI Taxonomy" id="55969"/>
    <lineage>
        <taxon>Bacteria</taxon>
        <taxon>Bacillati</taxon>
        <taxon>Actinomycetota</taxon>
        <taxon>Actinomycetes</taxon>
        <taxon>Micrococcales</taxon>
        <taxon>Microbacteriaceae</taxon>
        <taxon>Leucobacter</taxon>
    </lineage>
</organism>
<dbReference type="InterPro" id="IPR007560">
    <property type="entry name" value="Restrct_endonuc_IV_Mrr"/>
</dbReference>
<dbReference type="PROSITE" id="PS50943">
    <property type="entry name" value="HTH_CROC1"/>
    <property type="match status" value="1"/>
</dbReference>
<evidence type="ECO:0000259" key="1">
    <source>
        <dbReference type="PROSITE" id="PS50943"/>
    </source>
</evidence>
<dbReference type="InterPro" id="IPR027417">
    <property type="entry name" value="P-loop_NTPase"/>
</dbReference>
<dbReference type="OrthoDB" id="9812579at2"/>
<dbReference type="SUPFAM" id="SSF52540">
    <property type="entry name" value="P-loop containing nucleoside triphosphate hydrolases"/>
    <property type="match status" value="1"/>
</dbReference>
<dbReference type="InterPro" id="IPR010982">
    <property type="entry name" value="Lambda_DNA-bd_dom_sf"/>
</dbReference>
<protein>
    <submittedName>
        <fullName evidence="2">Transcriptional regulator with XRE-family HTH domain</fullName>
    </submittedName>
</protein>
<name>A0A542Y3F6_9MICO</name>
<gene>
    <name evidence="2" type="ORF">FB468_0617</name>
</gene>
<accession>A0A542Y3F6</accession>
<dbReference type="CDD" id="cd00093">
    <property type="entry name" value="HTH_XRE"/>
    <property type="match status" value="1"/>
</dbReference>
<dbReference type="Gene3D" id="3.40.50.300">
    <property type="entry name" value="P-loop containing nucleotide triphosphate hydrolases"/>
    <property type="match status" value="1"/>
</dbReference>
<dbReference type="GO" id="GO:0003677">
    <property type="term" value="F:DNA binding"/>
    <property type="evidence" value="ECO:0007669"/>
    <property type="project" value="InterPro"/>
</dbReference>
<dbReference type="SUPFAM" id="SSF52980">
    <property type="entry name" value="Restriction endonuclease-like"/>
    <property type="match status" value="1"/>
</dbReference>
<dbReference type="EMBL" id="VFON01000001">
    <property type="protein sequence ID" value="TQL42615.1"/>
    <property type="molecule type" value="Genomic_DNA"/>
</dbReference>
<dbReference type="InterPro" id="IPR011335">
    <property type="entry name" value="Restrct_endonuc-II-like"/>
</dbReference>
<reference evidence="2 3" key="1">
    <citation type="submission" date="2019-06" db="EMBL/GenBank/DDBJ databases">
        <title>Sequencing the genomes of 1000 actinobacteria strains.</title>
        <authorList>
            <person name="Klenk H.-P."/>
        </authorList>
    </citation>
    <scope>NUCLEOTIDE SEQUENCE [LARGE SCALE GENOMIC DNA]</scope>
    <source>
        <strain evidence="2 3">DSM 8803</strain>
    </source>
</reference>
<dbReference type="Pfam" id="PF13560">
    <property type="entry name" value="HTH_31"/>
    <property type="match status" value="1"/>
</dbReference>
<comment type="caution">
    <text evidence="2">The sequence shown here is derived from an EMBL/GenBank/DDBJ whole genome shotgun (WGS) entry which is preliminary data.</text>
</comment>
<proteinExistence type="predicted"/>
<feature type="domain" description="HTH cro/C1-type" evidence="1">
    <location>
        <begin position="10"/>
        <end position="64"/>
    </location>
</feature>